<evidence type="ECO:0000313" key="1">
    <source>
        <dbReference type="EMBL" id="KAJ3207401.1"/>
    </source>
</evidence>
<sequence>EFHNFYNDSFTVLKTVDELPTLFYKIELQFLDSLNWNLPQFNDDLEEWWSLIRNLAHNFLLCLNSSQQQQL</sequence>
<dbReference type="AlphaFoldDB" id="A0AAD5XVK7"/>
<dbReference type="Proteomes" id="UP001211065">
    <property type="component" value="Unassembled WGS sequence"/>
</dbReference>
<comment type="caution">
    <text evidence="1">The sequence shown here is derived from an EMBL/GenBank/DDBJ whole genome shotgun (WGS) entry which is preliminary data.</text>
</comment>
<dbReference type="EMBL" id="JADGJW010001056">
    <property type="protein sequence ID" value="KAJ3207401.1"/>
    <property type="molecule type" value="Genomic_DNA"/>
</dbReference>
<proteinExistence type="predicted"/>
<feature type="non-terminal residue" evidence="1">
    <location>
        <position position="1"/>
    </location>
</feature>
<evidence type="ECO:0000313" key="2">
    <source>
        <dbReference type="Proteomes" id="UP001211065"/>
    </source>
</evidence>
<reference evidence="1" key="1">
    <citation type="submission" date="2020-05" db="EMBL/GenBank/DDBJ databases">
        <title>Phylogenomic resolution of chytrid fungi.</title>
        <authorList>
            <person name="Stajich J.E."/>
            <person name="Amses K."/>
            <person name="Simmons R."/>
            <person name="Seto K."/>
            <person name="Myers J."/>
            <person name="Bonds A."/>
            <person name="Quandt C.A."/>
            <person name="Barry K."/>
            <person name="Liu P."/>
            <person name="Grigoriev I."/>
            <person name="Longcore J.E."/>
            <person name="James T.Y."/>
        </authorList>
    </citation>
    <scope>NUCLEOTIDE SEQUENCE</scope>
    <source>
        <strain evidence="1">JEL0476</strain>
    </source>
</reference>
<accession>A0AAD5XVK7</accession>
<name>A0AAD5XVK7_9FUNG</name>
<gene>
    <name evidence="1" type="ORF">HK099_000271</name>
</gene>
<organism evidence="1 2">
    <name type="scientific">Clydaea vesicula</name>
    <dbReference type="NCBI Taxonomy" id="447962"/>
    <lineage>
        <taxon>Eukaryota</taxon>
        <taxon>Fungi</taxon>
        <taxon>Fungi incertae sedis</taxon>
        <taxon>Chytridiomycota</taxon>
        <taxon>Chytridiomycota incertae sedis</taxon>
        <taxon>Chytridiomycetes</taxon>
        <taxon>Lobulomycetales</taxon>
        <taxon>Lobulomycetaceae</taxon>
        <taxon>Clydaea</taxon>
    </lineage>
</organism>
<protein>
    <submittedName>
        <fullName evidence="1">Uncharacterized protein</fullName>
    </submittedName>
</protein>
<keyword evidence="2" id="KW-1185">Reference proteome</keyword>